<dbReference type="STRING" id="2082308.A0A2K1QYK4"/>
<dbReference type="InterPro" id="IPR013655">
    <property type="entry name" value="PAS_fold_3"/>
</dbReference>
<feature type="compositionally biased region" description="Polar residues" evidence="1">
    <location>
        <begin position="290"/>
        <end position="301"/>
    </location>
</feature>
<dbReference type="SMART" id="SM00091">
    <property type="entry name" value="PAS"/>
    <property type="match status" value="2"/>
</dbReference>
<dbReference type="OrthoDB" id="411251at2759"/>
<dbReference type="Pfam" id="PF08447">
    <property type="entry name" value="PAS_3"/>
    <property type="match status" value="1"/>
</dbReference>
<feature type="compositionally biased region" description="Acidic residues" evidence="1">
    <location>
        <begin position="259"/>
        <end position="268"/>
    </location>
</feature>
<sequence length="567" mass="61360">MNPSGATPSPHQTVEADDPVDNNLNLTFISIHDLSSEARILYSSESIVDVLGYTPDEIVNRSVWEFFPQEEVPYAKQFHKDGIEMDKAAMLAYCRVKDASGQWVGCECCFTIVYDVMVVCTSIYRSGHPSQKRALEAPLIRRMFSSSPRDPRYHMLSHISHKFQQPSKPSLHEPRAALFLNRFTRTLTIMYATSGVEDVIGIPSSALQGKSFYYCIAENCLPEAVRCLENAKGNDSIAYLRFWYRDPRTQDPDPTDTSSADDSDEDMTTDTSVDQDVSGGVQLSIESDESPNSNAVGSDSSMDIDRPSEEEPQSRTSSGDSMNPSDTHEAIFGHGRGASASSASSAPVSPDGQRQAIELEAVISCASDGLVVCLRRARPMVPLPTQRPSQPAYPAGLFAAPWADEPMVPPLSSRPQYNQAPTFAPSLSPQGAQAHVPTGGPDPNDFMNAIREQAIFAWALTGINGSLQRFSSGVPLGESVPSSGLAVWRSDKSVSSDAGSNASMVDSMSSDTVLANPKSPRDQMGMAVGNDHRNIFGDPGLKHARKPSSNPSPGSRPPDEQADAHGR</sequence>
<evidence type="ECO:0000313" key="4">
    <source>
        <dbReference type="Proteomes" id="UP000243797"/>
    </source>
</evidence>
<dbReference type="PROSITE" id="PS50112">
    <property type="entry name" value="PAS"/>
    <property type="match status" value="1"/>
</dbReference>
<evidence type="ECO:0000256" key="1">
    <source>
        <dbReference type="SAM" id="MobiDB-lite"/>
    </source>
</evidence>
<dbReference type="CDD" id="cd00130">
    <property type="entry name" value="PAS"/>
    <property type="match status" value="1"/>
</dbReference>
<dbReference type="SUPFAM" id="SSF55785">
    <property type="entry name" value="PYP-like sensor domain (PAS domain)"/>
    <property type="match status" value="1"/>
</dbReference>
<accession>A0A2K1QYK4</accession>
<evidence type="ECO:0000259" key="2">
    <source>
        <dbReference type="PROSITE" id="PS50112"/>
    </source>
</evidence>
<evidence type="ECO:0000313" key="3">
    <source>
        <dbReference type="EMBL" id="PNS20132.1"/>
    </source>
</evidence>
<gene>
    <name evidence="3" type="ORF">CAC42_5582</name>
</gene>
<dbReference type="Proteomes" id="UP000243797">
    <property type="component" value="Unassembled WGS sequence"/>
</dbReference>
<dbReference type="InterPro" id="IPR035965">
    <property type="entry name" value="PAS-like_dom_sf"/>
</dbReference>
<comment type="caution">
    <text evidence="3">The sequence shown here is derived from an EMBL/GenBank/DDBJ whole genome shotgun (WGS) entry which is preliminary data.</text>
</comment>
<dbReference type="EMBL" id="NKHZ01000025">
    <property type="protein sequence ID" value="PNS20132.1"/>
    <property type="molecule type" value="Genomic_DNA"/>
</dbReference>
<dbReference type="AlphaFoldDB" id="A0A2K1QYK4"/>
<proteinExistence type="predicted"/>
<organism evidence="3 4">
    <name type="scientific">Sphaceloma murrayae</name>
    <dbReference type="NCBI Taxonomy" id="2082308"/>
    <lineage>
        <taxon>Eukaryota</taxon>
        <taxon>Fungi</taxon>
        <taxon>Dikarya</taxon>
        <taxon>Ascomycota</taxon>
        <taxon>Pezizomycotina</taxon>
        <taxon>Dothideomycetes</taxon>
        <taxon>Dothideomycetidae</taxon>
        <taxon>Myriangiales</taxon>
        <taxon>Elsinoaceae</taxon>
        <taxon>Sphaceloma</taxon>
    </lineage>
</organism>
<protein>
    <recommendedName>
        <fullName evidence="2">PAS domain-containing protein</fullName>
    </recommendedName>
</protein>
<feature type="compositionally biased region" description="Polar residues" evidence="1">
    <location>
        <begin position="314"/>
        <end position="325"/>
    </location>
</feature>
<feature type="compositionally biased region" description="Polar residues" evidence="1">
    <location>
        <begin position="495"/>
        <end position="513"/>
    </location>
</feature>
<feature type="compositionally biased region" description="Basic and acidic residues" evidence="1">
    <location>
        <begin position="557"/>
        <end position="567"/>
    </location>
</feature>
<dbReference type="InterPro" id="IPR000014">
    <property type="entry name" value="PAS"/>
</dbReference>
<dbReference type="Gene3D" id="3.30.450.20">
    <property type="entry name" value="PAS domain"/>
    <property type="match status" value="1"/>
</dbReference>
<name>A0A2K1QYK4_9PEZI</name>
<feature type="region of interest" description="Disordered" evidence="1">
    <location>
        <begin position="494"/>
        <end position="567"/>
    </location>
</feature>
<feature type="compositionally biased region" description="Basic and acidic residues" evidence="1">
    <location>
        <begin position="303"/>
        <end position="313"/>
    </location>
</feature>
<reference evidence="3 4" key="1">
    <citation type="submission" date="2017-06" db="EMBL/GenBank/DDBJ databases">
        <title>Draft genome sequence of a variant of Elsinoe murrayae.</title>
        <authorList>
            <person name="Cheng Q."/>
        </authorList>
    </citation>
    <scope>NUCLEOTIDE SEQUENCE [LARGE SCALE GENOMIC DNA]</scope>
    <source>
        <strain evidence="3 4">CQ-2017a</strain>
    </source>
</reference>
<dbReference type="InParanoid" id="A0A2K1QYK4"/>
<feature type="region of interest" description="Disordered" evidence="1">
    <location>
        <begin position="246"/>
        <end position="352"/>
    </location>
</feature>
<keyword evidence="4" id="KW-1185">Reference proteome</keyword>
<feature type="domain" description="PAS" evidence="2">
    <location>
        <begin position="34"/>
        <end position="86"/>
    </location>
</feature>